<keyword evidence="2" id="KW-0472">Membrane</keyword>
<reference evidence="3" key="1">
    <citation type="submission" date="2020-11" db="EMBL/GenBank/DDBJ databases">
        <authorList>
            <consortium name="DOE Joint Genome Institute"/>
            <person name="Ahrendt S."/>
            <person name="Riley R."/>
            <person name="Andreopoulos W."/>
            <person name="LaButti K."/>
            <person name="Pangilinan J."/>
            <person name="Ruiz-duenas F.J."/>
            <person name="Barrasa J.M."/>
            <person name="Sanchez-Garcia M."/>
            <person name="Camarero S."/>
            <person name="Miyauchi S."/>
            <person name="Serrano A."/>
            <person name="Linde D."/>
            <person name="Babiker R."/>
            <person name="Drula E."/>
            <person name="Ayuso-Fernandez I."/>
            <person name="Pacheco R."/>
            <person name="Padilla G."/>
            <person name="Ferreira P."/>
            <person name="Barriuso J."/>
            <person name="Kellner H."/>
            <person name="Castanera R."/>
            <person name="Alfaro M."/>
            <person name="Ramirez L."/>
            <person name="Pisabarro A.G."/>
            <person name="Kuo A."/>
            <person name="Tritt A."/>
            <person name="Lipzen A."/>
            <person name="He G."/>
            <person name="Yan M."/>
            <person name="Ng V."/>
            <person name="Cullen D."/>
            <person name="Martin F."/>
            <person name="Rosso M.-N."/>
            <person name="Henrissat B."/>
            <person name="Hibbett D."/>
            <person name="Martinez A.T."/>
            <person name="Grigoriev I.V."/>
        </authorList>
    </citation>
    <scope>NUCLEOTIDE SEQUENCE</scope>
    <source>
        <strain evidence="3">AH 44721</strain>
    </source>
</reference>
<evidence type="ECO:0000256" key="2">
    <source>
        <dbReference type="SAM" id="Phobius"/>
    </source>
</evidence>
<organism evidence="3 4">
    <name type="scientific">Gymnopilus junonius</name>
    <name type="common">Spectacular rustgill mushroom</name>
    <name type="synonym">Gymnopilus spectabilis subsp. junonius</name>
    <dbReference type="NCBI Taxonomy" id="109634"/>
    <lineage>
        <taxon>Eukaryota</taxon>
        <taxon>Fungi</taxon>
        <taxon>Dikarya</taxon>
        <taxon>Basidiomycota</taxon>
        <taxon>Agaricomycotina</taxon>
        <taxon>Agaricomycetes</taxon>
        <taxon>Agaricomycetidae</taxon>
        <taxon>Agaricales</taxon>
        <taxon>Agaricineae</taxon>
        <taxon>Hymenogastraceae</taxon>
        <taxon>Gymnopilus</taxon>
    </lineage>
</organism>
<keyword evidence="2" id="KW-0812">Transmembrane</keyword>
<dbReference type="AlphaFoldDB" id="A0A9P5N8A6"/>
<gene>
    <name evidence="3" type="ORF">CPB84DRAFT_1754763</name>
</gene>
<evidence type="ECO:0008006" key="5">
    <source>
        <dbReference type="Google" id="ProtNLM"/>
    </source>
</evidence>
<keyword evidence="2" id="KW-1133">Transmembrane helix</keyword>
<protein>
    <recommendedName>
        <fullName evidence="5">F-box domain-containing protein</fullName>
    </recommendedName>
</protein>
<feature type="compositionally biased region" description="Basic and acidic residues" evidence="1">
    <location>
        <begin position="691"/>
        <end position="710"/>
    </location>
</feature>
<feature type="transmembrane region" description="Helical" evidence="2">
    <location>
        <begin position="586"/>
        <end position="604"/>
    </location>
</feature>
<proteinExistence type="predicted"/>
<feature type="region of interest" description="Disordered" evidence="1">
    <location>
        <begin position="680"/>
        <end position="717"/>
    </location>
</feature>
<dbReference type="Proteomes" id="UP000724874">
    <property type="component" value="Unassembled WGS sequence"/>
</dbReference>
<accession>A0A9P5N8A6</accession>
<feature type="transmembrane region" description="Helical" evidence="2">
    <location>
        <begin position="547"/>
        <end position="566"/>
    </location>
</feature>
<evidence type="ECO:0000256" key="1">
    <source>
        <dbReference type="SAM" id="MobiDB-lite"/>
    </source>
</evidence>
<sequence>MPPKHSCVHQKDVLDESYRKAGKMDAADFSLQFSPFASGIVDTVREALLRSSENGKALNAELYKLNVYGKIFHSLCPGSFFKSHVATPRSDKMFGSLVIVAFAAFYEHRSRSRWNTYMNTDVLLLIFEMNANMFADHDALRTTRLSSQVCTIWRRTILDSTILWGRLIDIDSLDQDGDEWREEVLRRTGTSSPLLIKGTKVLQKPECKNFCSRCKIPMSTVIGITPSQRFFLSFLECSWSRIERVSVSVGAHLMADVFKSKPWLMCVPALRLRVFEFEFYSPSKSFTIPFNNHSNRIFGGHAPLLREFHAPHIPVQHSSASTWLSNLRSVQIGPVKASSHGEHLLSLSSMTDLHIEDGSEVFRELCRMQKVLRRGISTRTLFPALKAIHTKHPSRELEEFLCMRRDLIGLPFPIIHLSEADDKKKLTTLHQTFPHLQVQIHLSPRQNETQNPFTASEARILLLVLYVLMIFITTIAILAFFSSARMQEREKTSTSTALAIHAACSSMLGFAIRFPNLGPHILAIVQVALLSSEAINEQYPEIPKRYTYLGGYIIHYLFSSSVLALATHQGFSRSDRILINVPLHMWLQGPLKLFSVVIALWVYATTLWTGGGGNDLCGLLDSNVVSEEMGFCQAVNQQMDYILLYAAVLHPCFGEMVKDDIVHFGFGNEDGTTWSNRTHRVSLIPPGHGNSSRDEESMRGRARRRADSLKFRGTHAT</sequence>
<evidence type="ECO:0000313" key="3">
    <source>
        <dbReference type="EMBL" id="KAF8869892.1"/>
    </source>
</evidence>
<keyword evidence="4" id="KW-1185">Reference proteome</keyword>
<dbReference type="OrthoDB" id="27483at2759"/>
<evidence type="ECO:0000313" key="4">
    <source>
        <dbReference type="Proteomes" id="UP000724874"/>
    </source>
</evidence>
<comment type="caution">
    <text evidence="3">The sequence shown here is derived from an EMBL/GenBank/DDBJ whole genome shotgun (WGS) entry which is preliminary data.</text>
</comment>
<dbReference type="EMBL" id="JADNYJ010000394">
    <property type="protein sequence ID" value="KAF8869892.1"/>
    <property type="molecule type" value="Genomic_DNA"/>
</dbReference>
<name>A0A9P5N8A6_GYMJU</name>
<feature type="transmembrane region" description="Helical" evidence="2">
    <location>
        <begin position="460"/>
        <end position="481"/>
    </location>
</feature>